<dbReference type="AlphaFoldDB" id="A0A7X0EZJ1"/>
<gene>
    <name evidence="2" type="ORF">FHU36_006839</name>
</gene>
<dbReference type="Proteomes" id="UP000583800">
    <property type="component" value="Unassembled WGS sequence"/>
</dbReference>
<evidence type="ECO:0000313" key="2">
    <source>
        <dbReference type="EMBL" id="MBB6350267.1"/>
    </source>
</evidence>
<evidence type="ECO:0000313" key="3">
    <source>
        <dbReference type="Proteomes" id="UP000583800"/>
    </source>
</evidence>
<proteinExistence type="predicted"/>
<evidence type="ECO:0000259" key="1">
    <source>
        <dbReference type="Pfam" id="PF13349"/>
    </source>
</evidence>
<dbReference type="RefSeq" id="WP_185088088.1">
    <property type="nucleotide sequence ID" value="NZ_JACHJB010000003.1"/>
</dbReference>
<dbReference type="PROSITE" id="PS51257">
    <property type="entry name" value="PROKAR_LIPOPROTEIN"/>
    <property type="match status" value="1"/>
</dbReference>
<comment type="caution">
    <text evidence="2">The sequence shown here is derived from an EMBL/GenBank/DDBJ whole genome shotgun (WGS) entry which is preliminary data.</text>
</comment>
<feature type="domain" description="DUF4097" evidence="1">
    <location>
        <begin position="44"/>
        <end position="231"/>
    </location>
</feature>
<organism evidence="2 3">
    <name type="scientific">Nonomuraea muscovyensis</name>
    <dbReference type="NCBI Taxonomy" id="1124761"/>
    <lineage>
        <taxon>Bacteria</taxon>
        <taxon>Bacillati</taxon>
        <taxon>Actinomycetota</taxon>
        <taxon>Actinomycetes</taxon>
        <taxon>Streptosporangiales</taxon>
        <taxon>Streptosporangiaceae</taxon>
        <taxon>Nonomuraea</taxon>
    </lineage>
</organism>
<reference evidence="2 3" key="1">
    <citation type="submission" date="2020-08" db="EMBL/GenBank/DDBJ databases">
        <title>Sequencing the genomes of 1000 actinobacteria strains.</title>
        <authorList>
            <person name="Klenk H.-P."/>
        </authorList>
    </citation>
    <scope>NUCLEOTIDE SEQUENCE [LARGE SCALE GENOMIC DNA]</scope>
    <source>
        <strain evidence="2 3">DSM 45913</strain>
    </source>
</reference>
<dbReference type="InterPro" id="IPR025164">
    <property type="entry name" value="Toastrack_DUF4097"/>
</dbReference>
<dbReference type="EMBL" id="JACHJB010000003">
    <property type="protein sequence ID" value="MBB6350267.1"/>
    <property type="molecule type" value="Genomic_DNA"/>
</dbReference>
<protein>
    <recommendedName>
        <fullName evidence="1">DUF4097 domain-containing protein</fullName>
    </recommendedName>
</protein>
<name>A0A7X0EZJ1_9ACTN</name>
<sequence>MKMQRTAVTTSLLGLVAVLTGCGAGGSLDADVVSYDVAGKVAGLHVEADSGTVEVAESDRRGIRVTERLSWRRNKPQTSHKVRGDTLELTFACPATWGWGAIGTSCDVSYRVEVPKGLRVKVGSDSGDLTLKNLSGDLEATTDSGAVEAGGLTGRQVVTRTDSGAVKLAFAGRPDRVTTTTDSGRTVIHVPEGPYNIVARTDSGKKDIRAVSAPSARQTIQLTSDSGDMEVVTP</sequence>
<accession>A0A7X0EZJ1</accession>
<keyword evidence="3" id="KW-1185">Reference proteome</keyword>
<dbReference type="Pfam" id="PF13349">
    <property type="entry name" value="DUF4097"/>
    <property type="match status" value="1"/>
</dbReference>